<evidence type="ECO:0000313" key="1">
    <source>
        <dbReference type="EMBL" id="GIX89839.1"/>
    </source>
</evidence>
<sequence>MKTIKWLRANYCSCPELIRNTFPEVTSKRLGARGHSKFSIGISSKNEQTFPKKFSLASKVGMLLPNFPEAADLIIPNSELIEKIGVFLTMYRMHCQCIVDVAISGNFEEWSALAKCVKNAKELPLIADRDIMNYYLVWLGPLGLRFLYEEGFVIWRKVGTGE</sequence>
<accession>A0AAV4NZJ9</accession>
<name>A0AAV4NZJ9_CAEEX</name>
<dbReference type="GO" id="GO:0000978">
    <property type="term" value="F:RNA polymerase II cis-regulatory region sequence-specific DNA binding"/>
    <property type="evidence" value="ECO:0007669"/>
    <property type="project" value="TreeGrafter"/>
</dbReference>
<comment type="caution">
    <text evidence="1">The sequence shown here is derived from an EMBL/GenBank/DDBJ whole genome shotgun (WGS) entry which is preliminary data.</text>
</comment>
<dbReference type="PANTHER" id="PTHR12619">
    <property type="entry name" value="RFX TRANSCRIPTION FACTOR FAMILY"/>
    <property type="match status" value="1"/>
</dbReference>
<reference evidence="1 2" key="1">
    <citation type="submission" date="2021-06" db="EMBL/GenBank/DDBJ databases">
        <title>Caerostris extrusa draft genome.</title>
        <authorList>
            <person name="Kono N."/>
            <person name="Arakawa K."/>
        </authorList>
    </citation>
    <scope>NUCLEOTIDE SEQUENCE [LARGE SCALE GENOMIC DNA]</scope>
</reference>
<keyword evidence="2" id="KW-1185">Reference proteome</keyword>
<gene>
    <name evidence="1" type="primary">rfx6</name>
    <name evidence="1" type="ORF">CEXT_682451</name>
</gene>
<evidence type="ECO:0000313" key="2">
    <source>
        <dbReference type="Proteomes" id="UP001054945"/>
    </source>
</evidence>
<dbReference type="InterPro" id="IPR039779">
    <property type="entry name" value="RFX-like"/>
</dbReference>
<organism evidence="1 2">
    <name type="scientific">Caerostris extrusa</name>
    <name type="common">Bark spider</name>
    <name type="synonym">Caerostris bankana</name>
    <dbReference type="NCBI Taxonomy" id="172846"/>
    <lineage>
        <taxon>Eukaryota</taxon>
        <taxon>Metazoa</taxon>
        <taxon>Ecdysozoa</taxon>
        <taxon>Arthropoda</taxon>
        <taxon>Chelicerata</taxon>
        <taxon>Arachnida</taxon>
        <taxon>Araneae</taxon>
        <taxon>Araneomorphae</taxon>
        <taxon>Entelegynae</taxon>
        <taxon>Araneoidea</taxon>
        <taxon>Araneidae</taxon>
        <taxon>Caerostris</taxon>
    </lineage>
</organism>
<dbReference type="PANTHER" id="PTHR12619:SF5">
    <property type="entry name" value="TRANSCRIPTION FACTOR RFX4"/>
    <property type="match status" value="1"/>
</dbReference>
<dbReference type="GO" id="GO:0000981">
    <property type="term" value="F:DNA-binding transcription factor activity, RNA polymerase II-specific"/>
    <property type="evidence" value="ECO:0007669"/>
    <property type="project" value="TreeGrafter"/>
</dbReference>
<dbReference type="Proteomes" id="UP001054945">
    <property type="component" value="Unassembled WGS sequence"/>
</dbReference>
<dbReference type="AlphaFoldDB" id="A0AAV4NZJ9"/>
<protein>
    <submittedName>
        <fullName evidence="1">DNA-binding protein RFX6</fullName>
    </submittedName>
</protein>
<proteinExistence type="predicted"/>
<dbReference type="EMBL" id="BPLR01003890">
    <property type="protein sequence ID" value="GIX89839.1"/>
    <property type="molecule type" value="Genomic_DNA"/>
</dbReference>
<keyword evidence="1" id="KW-0238">DNA-binding</keyword>